<evidence type="ECO:0000313" key="2">
    <source>
        <dbReference type="Proteomes" id="UP000014408"/>
    </source>
</evidence>
<dbReference type="EMBL" id="ATBY01000012">
    <property type="protein sequence ID" value="EPD69768.1"/>
    <property type="molecule type" value="Genomic_DNA"/>
</dbReference>
<proteinExistence type="predicted"/>
<dbReference type="AlphaFoldDB" id="S2YZJ0"/>
<accession>S2YZJ0</accession>
<sequence length="200" mass="21826">MGPRTELTKAFTGMRKDNDVSGLRMLFPVLALIGTCSLAGCSTSGLAAEDEPYLFDTSDPSFHLATPCEDITEERLEELGLTHLDEGGEIYRKQGLESCAFWTEDGAAIVVNAAAYKIARVAESRVPLPYEPSSEKQPALAFSPEGNEACVIGAETQRGTVEVNYSSSNSYEVEPVDECPQAEKYFDLLIGEKLSEYRSH</sequence>
<comment type="caution">
    <text evidence="1">The sequence shown here is derived from an EMBL/GenBank/DDBJ whole genome shotgun (WGS) entry which is preliminary data.</text>
</comment>
<dbReference type="InterPro" id="IPR024520">
    <property type="entry name" value="DUF3558"/>
</dbReference>
<evidence type="ECO:0000313" key="1">
    <source>
        <dbReference type="EMBL" id="EPD69768.1"/>
    </source>
</evidence>
<dbReference type="Pfam" id="PF12079">
    <property type="entry name" value="DUF3558"/>
    <property type="match status" value="1"/>
</dbReference>
<dbReference type="PATRIC" id="fig|1125779.3.peg.1082"/>
<evidence type="ECO:0008006" key="3">
    <source>
        <dbReference type="Google" id="ProtNLM"/>
    </source>
</evidence>
<keyword evidence="2" id="KW-1185">Reference proteome</keyword>
<gene>
    <name evidence="1" type="ORF">HMPREF1219_01100</name>
</gene>
<name>S2YZJ0_9CORY</name>
<dbReference type="HOGENOM" id="CLU_1445408_0_0_11"/>
<organism evidence="1 2">
    <name type="scientific">Corynebacterium pyruviciproducens ATCC BAA-1742</name>
    <dbReference type="NCBI Taxonomy" id="1125779"/>
    <lineage>
        <taxon>Bacteria</taxon>
        <taxon>Bacillati</taxon>
        <taxon>Actinomycetota</taxon>
        <taxon>Actinomycetes</taxon>
        <taxon>Mycobacteriales</taxon>
        <taxon>Corynebacteriaceae</taxon>
        <taxon>Corynebacterium</taxon>
    </lineage>
</organism>
<reference evidence="1 2" key="1">
    <citation type="submission" date="2013-05" db="EMBL/GenBank/DDBJ databases">
        <title>The Genome Sequence of Corynebacterium pyruviciproducens 1773O (ATCC BAA-1742).</title>
        <authorList>
            <consortium name="The Broad Institute Genomics Platform"/>
            <person name="Earl A."/>
            <person name="Ward D."/>
            <person name="Feldgarden M."/>
            <person name="Gevers D."/>
            <person name="Tong J."/>
            <person name="Walker B."/>
            <person name="Young S."/>
            <person name="Zeng Q."/>
            <person name="Gargeya S."/>
            <person name="Fitzgerald M."/>
            <person name="Haas B."/>
            <person name="Abouelleil A."/>
            <person name="Allen A.W."/>
            <person name="Alvarado L."/>
            <person name="Arachchi H.M."/>
            <person name="Berlin A.M."/>
            <person name="Chapman S.B."/>
            <person name="Gainer-Dewar J."/>
            <person name="Goldberg J."/>
            <person name="Griggs A."/>
            <person name="Gujja S."/>
            <person name="Hansen M."/>
            <person name="Howarth C."/>
            <person name="Imamovic A."/>
            <person name="Ireland A."/>
            <person name="Larimer J."/>
            <person name="McCowan C."/>
            <person name="Murphy C."/>
            <person name="Pearson M."/>
            <person name="Poon T.W."/>
            <person name="Priest M."/>
            <person name="Roberts A."/>
            <person name="Saif S."/>
            <person name="Shea T."/>
            <person name="Sisk P."/>
            <person name="Sykes S."/>
            <person name="Wortman J."/>
            <person name="Nusbaum C."/>
            <person name="Birren B."/>
        </authorList>
    </citation>
    <scope>NUCLEOTIDE SEQUENCE [LARGE SCALE GENOMIC DNA]</scope>
    <source>
        <strain evidence="1 2">ATCC BAA-1742</strain>
    </source>
</reference>
<dbReference type="Proteomes" id="UP000014408">
    <property type="component" value="Unassembled WGS sequence"/>
</dbReference>
<protein>
    <recommendedName>
        <fullName evidence="3">DUF3558 domain-containing protein</fullName>
    </recommendedName>
</protein>
<dbReference type="eggNOG" id="ENOG5031NVZ">
    <property type="taxonomic scope" value="Bacteria"/>
</dbReference>